<evidence type="ECO:0000256" key="1">
    <source>
        <dbReference type="ARBA" id="ARBA00003487"/>
    </source>
</evidence>
<dbReference type="EMBL" id="WJBC01000007">
    <property type="protein sequence ID" value="MBC3804165.1"/>
    <property type="molecule type" value="Genomic_DNA"/>
</dbReference>
<dbReference type="PANTHER" id="PTHR43764">
    <property type="entry name" value="MOLYBDENUM COFACTOR BIOSYNTHESIS"/>
    <property type="match status" value="1"/>
</dbReference>
<reference evidence="6 7" key="1">
    <citation type="journal article" date="2020" name="mSystems">
        <title>Defining Genomic and Predicted Metabolic Features of the Acetobacterium Genus.</title>
        <authorList>
            <person name="Ross D.E."/>
            <person name="Marshall C.W."/>
            <person name="Gulliver D."/>
            <person name="May H.D."/>
            <person name="Norman R.S."/>
        </authorList>
    </citation>
    <scope>NUCLEOTIDE SEQUENCE [LARGE SCALE GENOMIC DNA]</scope>
    <source>
        <strain evidence="6 7">DSM 8238</strain>
    </source>
</reference>
<comment type="caution">
    <text evidence="6">The sequence shown here is derived from an EMBL/GenBank/DDBJ whole genome shotgun (WGS) entry which is preliminary data.</text>
</comment>
<dbReference type="InterPro" id="IPR036425">
    <property type="entry name" value="MoaB/Mog-like_dom_sf"/>
</dbReference>
<dbReference type="InterPro" id="IPR008284">
    <property type="entry name" value="MoCF_biosynth_CS"/>
</dbReference>
<evidence type="ECO:0000313" key="7">
    <source>
        <dbReference type="Proteomes" id="UP000603234"/>
    </source>
</evidence>
<proteinExistence type="predicted"/>
<evidence type="ECO:0000256" key="4">
    <source>
        <dbReference type="SAM" id="MobiDB-lite"/>
    </source>
</evidence>
<dbReference type="CDD" id="cd00886">
    <property type="entry name" value="MogA_MoaB"/>
    <property type="match status" value="1"/>
</dbReference>
<protein>
    <submittedName>
        <fullName evidence="6">Molybdenum cofactor biosynthesis protein</fullName>
    </submittedName>
</protein>
<dbReference type="RefSeq" id="WP_186842048.1">
    <property type="nucleotide sequence ID" value="NZ_WJBC01000007.1"/>
</dbReference>
<accession>A0ABR6WUC9</accession>
<organism evidence="6 7">
    <name type="scientific">Acetobacterium fimetarium</name>
    <dbReference type="NCBI Taxonomy" id="52691"/>
    <lineage>
        <taxon>Bacteria</taxon>
        <taxon>Bacillati</taxon>
        <taxon>Bacillota</taxon>
        <taxon>Clostridia</taxon>
        <taxon>Eubacteriales</taxon>
        <taxon>Eubacteriaceae</taxon>
        <taxon>Acetobacterium</taxon>
    </lineage>
</organism>
<dbReference type="PANTHER" id="PTHR43764:SF1">
    <property type="entry name" value="MOLYBDOPTERIN MOLYBDOTRANSFERASE"/>
    <property type="match status" value="1"/>
</dbReference>
<dbReference type="Proteomes" id="UP000603234">
    <property type="component" value="Unassembled WGS sequence"/>
</dbReference>
<keyword evidence="3" id="KW-0501">Molybdenum cofactor biosynthesis</keyword>
<evidence type="ECO:0000313" key="6">
    <source>
        <dbReference type="EMBL" id="MBC3804165.1"/>
    </source>
</evidence>
<dbReference type="Pfam" id="PF00994">
    <property type="entry name" value="MoCF_biosynth"/>
    <property type="match status" value="1"/>
</dbReference>
<dbReference type="InterPro" id="IPR001453">
    <property type="entry name" value="MoaB/Mog_dom"/>
</dbReference>
<dbReference type="SUPFAM" id="SSF53218">
    <property type="entry name" value="Molybdenum cofactor biosynthesis proteins"/>
    <property type="match status" value="1"/>
</dbReference>
<dbReference type="Gene3D" id="3.40.980.10">
    <property type="entry name" value="MoaB/Mog-like domain"/>
    <property type="match status" value="1"/>
</dbReference>
<keyword evidence="7" id="KW-1185">Reference proteome</keyword>
<name>A0ABR6WUC9_9FIRM</name>
<sequence>MYRTGIMTLSDKGSQGLREDKSGPLIQTMLESSGIYEVVKTIILPDDIETIKNALIDWADNDDLDLILTTGGTGFSQRDWTPEATMAVCDRTAPGIPEAMRYASLQITPKAMLSRAAAGIRKKTLIINLPGSPKAVKENLEAILPALDHGLEMLLSSGSADCGQPVK</sequence>
<feature type="region of interest" description="Disordered" evidence="4">
    <location>
        <begin position="1"/>
        <end position="20"/>
    </location>
</feature>
<gene>
    <name evidence="6" type="ORF">GH808_06910</name>
</gene>
<dbReference type="PROSITE" id="PS01078">
    <property type="entry name" value="MOCF_BIOSYNTHESIS_1"/>
    <property type="match status" value="1"/>
</dbReference>
<comment type="pathway">
    <text evidence="2">Cofactor biosynthesis; molybdopterin biosynthesis.</text>
</comment>
<feature type="domain" description="MoaB/Mog" evidence="5">
    <location>
        <begin position="5"/>
        <end position="150"/>
    </location>
</feature>
<dbReference type="NCBIfam" id="TIGR00177">
    <property type="entry name" value="molyb_syn"/>
    <property type="match status" value="1"/>
</dbReference>
<dbReference type="SMART" id="SM00852">
    <property type="entry name" value="MoCF_biosynth"/>
    <property type="match status" value="1"/>
</dbReference>
<evidence type="ECO:0000259" key="5">
    <source>
        <dbReference type="SMART" id="SM00852"/>
    </source>
</evidence>
<evidence type="ECO:0000256" key="3">
    <source>
        <dbReference type="ARBA" id="ARBA00023150"/>
    </source>
</evidence>
<dbReference type="InterPro" id="IPR051920">
    <property type="entry name" value="MPT_Adenylyltrnsfr/MoaC-Rel"/>
</dbReference>
<comment type="function">
    <text evidence="1">May be involved in the biosynthesis of molybdopterin.</text>
</comment>
<evidence type="ECO:0000256" key="2">
    <source>
        <dbReference type="ARBA" id="ARBA00005046"/>
    </source>
</evidence>